<dbReference type="GO" id="GO:0004035">
    <property type="term" value="F:alkaline phosphatase activity"/>
    <property type="evidence" value="ECO:0007669"/>
    <property type="project" value="TreeGrafter"/>
</dbReference>
<comment type="cofactor">
    <cofactor evidence="8">
        <name>Zn(2+)</name>
        <dbReference type="ChEBI" id="CHEBI:29105"/>
    </cofactor>
    <text evidence="8">Binds 2 Zn(2+) ions.</text>
</comment>
<feature type="binding site" evidence="8">
    <location>
        <position position="304"/>
    </location>
    <ligand>
        <name>Zn(2+)</name>
        <dbReference type="ChEBI" id="CHEBI:29105"/>
        <label>2</label>
    </ligand>
</feature>
<feature type="binding site" evidence="8">
    <location>
        <position position="305"/>
    </location>
    <ligand>
        <name>Zn(2+)</name>
        <dbReference type="ChEBI" id="CHEBI:29105"/>
        <label>2</label>
    </ligand>
</feature>
<dbReference type="PANTHER" id="PTHR11596">
    <property type="entry name" value="ALKALINE PHOSPHATASE"/>
    <property type="match status" value="1"/>
</dbReference>
<dbReference type="PANTHER" id="PTHR11596:SF5">
    <property type="entry name" value="ALKALINE PHOSPHATASE"/>
    <property type="match status" value="1"/>
</dbReference>
<evidence type="ECO:0000256" key="4">
    <source>
        <dbReference type="ARBA" id="ARBA00022801"/>
    </source>
</evidence>
<keyword evidence="3 8" id="KW-0479">Metal-binding</keyword>
<dbReference type="AlphaFoldDB" id="A0A4P7W2Z7"/>
<proteinExistence type="inferred from homology"/>
<evidence type="ECO:0000256" key="1">
    <source>
        <dbReference type="ARBA" id="ARBA00005984"/>
    </source>
</evidence>
<protein>
    <submittedName>
        <fullName evidence="11">Alkaline phosphatase</fullName>
    </submittedName>
</protein>
<comment type="similarity">
    <text evidence="1 9">Belongs to the alkaline phosphatase family.</text>
</comment>
<dbReference type="PROSITE" id="PS00123">
    <property type="entry name" value="ALKALINE_PHOSPHATASE"/>
    <property type="match status" value="1"/>
</dbReference>
<keyword evidence="10" id="KW-0732">Signal</keyword>
<feature type="binding site" evidence="8">
    <location>
        <position position="256"/>
    </location>
    <ligand>
        <name>Mg(2+)</name>
        <dbReference type="ChEBI" id="CHEBI:18420"/>
    </ligand>
</feature>
<comment type="cofactor">
    <cofactor evidence="8">
        <name>Mg(2+)</name>
        <dbReference type="ChEBI" id="CHEBI:18420"/>
    </cofactor>
    <text evidence="8">Binds 1 Mg(2+) ion.</text>
</comment>
<evidence type="ECO:0000313" key="11">
    <source>
        <dbReference type="EMBL" id="QCD41765.1"/>
    </source>
</evidence>
<evidence type="ECO:0000256" key="3">
    <source>
        <dbReference type="ARBA" id="ARBA00022723"/>
    </source>
</evidence>
<dbReference type="EMBL" id="CP039396">
    <property type="protein sequence ID" value="QCD41765.1"/>
    <property type="molecule type" value="Genomic_DNA"/>
</dbReference>
<dbReference type="InterPro" id="IPR017850">
    <property type="entry name" value="Alkaline_phosphatase_core_sf"/>
</dbReference>
<dbReference type="RefSeq" id="WP_136414586.1">
    <property type="nucleotide sequence ID" value="NZ_CP039396.1"/>
</dbReference>
<dbReference type="Gene3D" id="3.40.720.10">
    <property type="entry name" value="Alkaline Phosphatase, subunit A"/>
    <property type="match status" value="1"/>
</dbReference>
<feature type="binding site" evidence="8">
    <location>
        <position position="261"/>
    </location>
    <ligand>
        <name>Zn(2+)</name>
        <dbReference type="ChEBI" id="CHEBI:29105"/>
        <label>2</label>
    </ligand>
</feature>
<feature type="binding site" evidence="8">
    <location>
        <position position="32"/>
    </location>
    <ligand>
        <name>Mg(2+)</name>
        <dbReference type="ChEBI" id="CHEBI:18420"/>
    </ligand>
</feature>
<accession>A0A4P7W2Z7</accession>
<keyword evidence="12" id="KW-1185">Reference proteome</keyword>
<dbReference type="GO" id="GO:0046872">
    <property type="term" value="F:metal ion binding"/>
    <property type="evidence" value="ECO:0007669"/>
    <property type="project" value="UniProtKB-KW"/>
</dbReference>
<feature type="active site" description="Phosphoserine intermediate" evidence="7">
    <location>
        <position position="79"/>
    </location>
</feature>
<sequence length="378" mass="40667">MKHRFISALASVLVAGSLFANSPKYIFYYIGDGMGMGQVMGAEAYNRTVLGNNDHLLMMQFPVSAVSTTFSASSPVTDSAAAGTALATGNKTNNGMLGMTPDSTSVTSIAKTLFDDGYGIGLVTSVYPDDATPGAFYTHVPSRSMYYEIGKDAASCGYDFIGGSNLRGIKNKKTGEKTDLMDIFAENNVRVIRGTEGFDTITSRRVLMLSPFEDRTSNIGYTIDSIPGALTLPAMTEACIKHLERNGRDRFFMMVEGGNIDHAGHANDGGTIIKEVLNFQEALKIAYDFYLAHPDETLIVVTADHETGGMGSETMPSAMTSISTTTTIRRFQRMNFLTIAEVSPAVAVPTVGTTWKNSSKINSDSGHMSLSHLNRPPC</sequence>
<feature type="binding site" evidence="8">
    <location>
        <position position="130"/>
    </location>
    <ligand>
        <name>Mg(2+)</name>
        <dbReference type="ChEBI" id="CHEBI:18420"/>
    </ligand>
</feature>
<dbReference type="InterPro" id="IPR018299">
    <property type="entry name" value="Alkaline_phosphatase_AS"/>
</dbReference>
<evidence type="ECO:0000256" key="8">
    <source>
        <dbReference type="PIRSR" id="PIRSR601952-2"/>
    </source>
</evidence>
<dbReference type="InterPro" id="IPR001952">
    <property type="entry name" value="Alkaline_phosphatase"/>
</dbReference>
<keyword evidence="5 8" id="KW-0862">Zinc</keyword>
<keyword evidence="4" id="KW-0378">Hydrolase</keyword>
<feature type="binding site" evidence="8">
    <location>
        <position position="32"/>
    </location>
    <ligand>
        <name>Zn(2+)</name>
        <dbReference type="ChEBI" id="CHEBI:29105"/>
        <label>2</label>
    </ligand>
</feature>
<dbReference type="PRINTS" id="PR00113">
    <property type="entry name" value="ALKPHPHTASE"/>
</dbReference>
<evidence type="ECO:0000256" key="7">
    <source>
        <dbReference type="PIRSR" id="PIRSR601952-1"/>
    </source>
</evidence>
<evidence type="ECO:0000256" key="2">
    <source>
        <dbReference type="ARBA" id="ARBA00022553"/>
    </source>
</evidence>
<keyword evidence="6 8" id="KW-0460">Magnesium</keyword>
<feature type="chain" id="PRO_5020782748" evidence="10">
    <location>
        <begin position="21"/>
        <end position="378"/>
    </location>
</feature>
<dbReference type="Pfam" id="PF00245">
    <property type="entry name" value="Alk_phosphatase"/>
    <property type="match status" value="1"/>
</dbReference>
<organism evidence="11 12">
    <name type="scientific">Duncaniella dubosii</name>
    <dbReference type="NCBI Taxonomy" id="2518971"/>
    <lineage>
        <taxon>Bacteria</taxon>
        <taxon>Pseudomonadati</taxon>
        <taxon>Bacteroidota</taxon>
        <taxon>Bacteroidia</taxon>
        <taxon>Bacteroidales</taxon>
        <taxon>Muribaculaceae</taxon>
        <taxon>Duncaniella</taxon>
    </lineage>
</organism>
<gene>
    <name evidence="11" type="ORF">E7747_05400</name>
</gene>
<feature type="binding site" evidence="8">
    <location>
        <position position="132"/>
    </location>
    <ligand>
        <name>Mg(2+)</name>
        <dbReference type="ChEBI" id="CHEBI:18420"/>
    </ligand>
</feature>
<evidence type="ECO:0000256" key="6">
    <source>
        <dbReference type="ARBA" id="ARBA00022842"/>
    </source>
</evidence>
<evidence type="ECO:0000313" key="12">
    <source>
        <dbReference type="Proteomes" id="UP000297149"/>
    </source>
</evidence>
<dbReference type="SMART" id="SM00098">
    <property type="entry name" value="alkPPc"/>
    <property type="match status" value="1"/>
</dbReference>
<feature type="binding site" evidence="8">
    <location>
        <position position="265"/>
    </location>
    <ligand>
        <name>Zn(2+)</name>
        <dbReference type="ChEBI" id="CHEBI:29105"/>
        <label>2</label>
    </ligand>
</feature>
<keyword evidence="2" id="KW-0597">Phosphoprotein</keyword>
<feature type="signal peptide" evidence="10">
    <location>
        <begin position="1"/>
        <end position="20"/>
    </location>
</feature>
<reference evidence="12" key="1">
    <citation type="submission" date="2019-02" db="EMBL/GenBank/DDBJ databases">
        <title>Isolation and identification of novel species under the genus Muribaculum.</title>
        <authorList>
            <person name="Miyake S."/>
            <person name="Ding Y."/>
            <person name="Low A."/>
            <person name="Soh M."/>
            <person name="Seedorf H."/>
        </authorList>
    </citation>
    <scope>NUCLEOTIDE SEQUENCE [LARGE SCALE GENOMIC DNA]</scope>
    <source>
        <strain evidence="12">H5</strain>
    </source>
</reference>
<dbReference type="Proteomes" id="UP000297149">
    <property type="component" value="Chromosome"/>
</dbReference>
<dbReference type="KEGG" id="ddb:E7747_05400"/>
<evidence type="ECO:0000256" key="9">
    <source>
        <dbReference type="RuleBase" id="RU003946"/>
    </source>
</evidence>
<dbReference type="SUPFAM" id="SSF53649">
    <property type="entry name" value="Alkaline phosphatase-like"/>
    <property type="match status" value="1"/>
</dbReference>
<name>A0A4P7W2Z7_9BACT</name>
<evidence type="ECO:0000256" key="10">
    <source>
        <dbReference type="SAM" id="SignalP"/>
    </source>
</evidence>
<dbReference type="CDD" id="cd16012">
    <property type="entry name" value="ALP"/>
    <property type="match status" value="1"/>
</dbReference>
<evidence type="ECO:0000256" key="5">
    <source>
        <dbReference type="ARBA" id="ARBA00022833"/>
    </source>
</evidence>